<comment type="caution">
    <text evidence="2">The sequence shown here is derived from an EMBL/GenBank/DDBJ whole genome shotgun (WGS) entry which is preliminary data.</text>
</comment>
<evidence type="ECO:0000313" key="3">
    <source>
        <dbReference type="Proteomes" id="UP001176806"/>
    </source>
</evidence>
<name>A0ABT8WPG2_9FLAO</name>
<feature type="transmembrane region" description="Helical" evidence="1">
    <location>
        <begin position="107"/>
        <end position="125"/>
    </location>
</feature>
<keyword evidence="1" id="KW-0812">Transmembrane</keyword>
<dbReference type="EMBL" id="JAUOEL010000004">
    <property type="protein sequence ID" value="MDO5975064.1"/>
    <property type="molecule type" value="Genomic_DNA"/>
</dbReference>
<sequence>MIKQDFYYFNLLKKKVAATFLKTNHAPDLIEAWKGEDIVSFQEDLFIKVKAKVSEKWFYTYFKNNTEKLPRIDMLNLLSEYVDLKDWNTFKATHKNKTHVLSNKRKPLYWLLLLIPVIVFFVFGMNSKNQFHFCFVDAIKNTPITKTPLDIKILQDEESPLYFKTDSLGCFNYETKETRIKFVVQSPYHKTDTIVRFIDSNSNQTVKLVTDDYALMLHYYSNGNVKDWKKHKQQLNNLIANDAQIYQLFDTNIGVELFTKEDFIRFITTPTRNLRRVEILDKTLKDGKISKLKFIVK</sequence>
<proteinExistence type="predicted"/>
<dbReference type="RefSeq" id="WP_303302232.1">
    <property type="nucleotide sequence ID" value="NZ_BAABDA010000035.1"/>
</dbReference>
<evidence type="ECO:0000256" key="1">
    <source>
        <dbReference type="SAM" id="Phobius"/>
    </source>
</evidence>
<evidence type="ECO:0000313" key="2">
    <source>
        <dbReference type="EMBL" id="MDO5975064.1"/>
    </source>
</evidence>
<gene>
    <name evidence="2" type="ORF">Q4Q40_12775</name>
</gene>
<keyword evidence="1" id="KW-0472">Membrane</keyword>
<organism evidence="2 3">
    <name type="scientific">Flavivirga jejuensis</name>
    <dbReference type="NCBI Taxonomy" id="870487"/>
    <lineage>
        <taxon>Bacteria</taxon>
        <taxon>Pseudomonadati</taxon>
        <taxon>Bacteroidota</taxon>
        <taxon>Flavobacteriia</taxon>
        <taxon>Flavobacteriales</taxon>
        <taxon>Flavobacteriaceae</taxon>
        <taxon>Flavivirga</taxon>
    </lineage>
</organism>
<keyword evidence="3" id="KW-1185">Reference proteome</keyword>
<protein>
    <submittedName>
        <fullName evidence="2">Uncharacterized protein</fullName>
    </submittedName>
</protein>
<dbReference type="Proteomes" id="UP001176806">
    <property type="component" value="Unassembled WGS sequence"/>
</dbReference>
<accession>A0ABT8WPG2</accession>
<keyword evidence="1" id="KW-1133">Transmembrane helix</keyword>
<reference evidence="2" key="1">
    <citation type="submission" date="2023-07" db="EMBL/GenBank/DDBJ databases">
        <title>Two novel species in the genus Flavivirga.</title>
        <authorList>
            <person name="Kwon K."/>
        </authorList>
    </citation>
    <scope>NUCLEOTIDE SEQUENCE</scope>
    <source>
        <strain evidence="2">KACC 14158</strain>
    </source>
</reference>